<feature type="domain" description="START" evidence="5">
    <location>
        <begin position="24"/>
        <end position="214"/>
    </location>
</feature>
<organism evidence="6 7">
    <name type="scientific">Ciona intestinalis</name>
    <name type="common">Transparent sea squirt</name>
    <name type="synonym">Ascidia intestinalis</name>
    <dbReference type="NCBI Taxonomy" id="7719"/>
    <lineage>
        <taxon>Eukaryota</taxon>
        <taxon>Metazoa</taxon>
        <taxon>Chordata</taxon>
        <taxon>Tunicata</taxon>
        <taxon>Ascidiacea</taxon>
        <taxon>Phlebobranchia</taxon>
        <taxon>Cionidae</taxon>
        <taxon>Ciona</taxon>
    </lineage>
</organism>
<keyword evidence="1" id="KW-0813">Transport</keyword>
<dbReference type="PANTHER" id="PTHR46374:SF1">
    <property type="entry name" value="START DOMAIN-CONTAINING PROTEIN"/>
    <property type="match status" value="1"/>
</dbReference>
<dbReference type="FunCoup" id="F6VUI1">
    <property type="interactions" value="8"/>
</dbReference>
<dbReference type="PANTHER" id="PTHR46374">
    <property type="entry name" value="PROTEIN CBG07384"/>
    <property type="match status" value="1"/>
</dbReference>
<accession>F6VUI1</accession>
<keyword evidence="2" id="KW-0445">Lipid transport</keyword>
<evidence type="ECO:0000256" key="4">
    <source>
        <dbReference type="ARBA" id="ARBA00024750"/>
    </source>
</evidence>
<protein>
    <submittedName>
        <fullName evidence="6">StAR-related lipid transfer protein 5-like</fullName>
    </submittedName>
</protein>
<dbReference type="HOGENOM" id="CLU_093200_1_0_1"/>
<dbReference type="InterPro" id="IPR002913">
    <property type="entry name" value="START_lipid-bd_dom"/>
</dbReference>
<dbReference type="InterPro" id="IPR023393">
    <property type="entry name" value="START-like_dom_sf"/>
</dbReference>
<dbReference type="GO" id="GO:0008289">
    <property type="term" value="F:lipid binding"/>
    <property type="evidence" value="ECO:0007669"/>
    <property type="project" value="UniProtKB-KW"/>
</dbReference>
<evidence type="ECO:0000259" key="5">
    <source>
        <dbReference type="PROSITE" id="PS50848"/>
    </source>
</evidence>
<reference evidence="6" key="3">
    <citation type="submission" date="2025-09" db="UniProtKB">
        <authorList>
            <consortium name="Ensembl"/>
        </authorList>
    </citation>
    <scope>IDENTIFICATION</scope>
</reference>
<keyword evidence="7" id="KW-1185">Reference proteome</keyword>
<dbReference type="Gene3D" id="3.30.530.20">
    <property type="match status" value="1"/>
</dbReference>
<dbReference type="GO" id="GO:0006869">
    <property type="term" value="P:lipid transport"/>
    <property type="evidence" value="ECO:0007669"/>
    <property type="project" value="UniProtKB-KW"/>
</dbReference>
<dbReference type="GeneTree" id="ENSGT00940000170666"/>
<proteinExistence type="predicted"/>
<evidence type="ECO:0000256" key="3">
    <source>
        <dbReference type="ARBA" id="ARBA00023121"/>
    </source>
</evidence>
<keyword evidence="3" id="KW-0446">Lipid-binding</keyword>
<evidence type="ECO:0000256" key="2">
    <source>
        <dbReference type="ARBA" id="ARBA00023055"/>
    </source>
</evidence>
<dbReference type="SUPFAM" id="SSF55961">
    <property type="entry name" value="Bet v1-like"/>
    <property type="match status" value="1"/>
</dbReference>
<dbReference type="InterPro" id="IPR043556">
    <property type="entry name" value="StARD5/6"/>
</dbReference>
<evidence type="ECO:0000313" key="6">
    <source>
        <dbReference type="Ensembl" id="ENSCINP00000000065.3"/>
    </source>
</evidence>
<dbReference type="AlphaFoldDB" id="F6VUI1"/>
<name>F6VUI1_CIOIN</name>
<evidence type="ECO:0000313" key="7">
    <source>
        <dbReference type="Proteomes" id="UP000008144"/>
    </source>
</evidence>
<sequence>MSIVPDLVEQAKNLEKEALSVVWNKNGWTYLKTLNDVEVYWKPSTCFNGSIYKFTVEVDQLCDDVYDVMKPPDVTDDRLSWDKSIKHYEVVEKVNEDIKVGLITTPAVAMGMISKREFVDLYYFRTYDCDVTDAATSIDHPKHSPTKGYVRAKNYPAGYSVSKSKRYPNKSYMELYVNCDIGGMLPRTLVEAALPSQQIAYIRSVLEEVQRRKTK</sequence>
<dbReference type="Pfam" id="PF01852">
    <property type="entry name" value="START"/>
    <property type="match status" value="1"/>
</dbReference>
<dbReference type="SMART" id="SM00234">
    <property type="entry name" value="START"/>
    <property type="match status" value="1"/>
</dbReference>
<dbReference type="InParanoid" id="F6VUI1"/>
<gene>
    <name evidence="6" type="primary">LOC100181380</name>
</gene>
<dbReference type="OMA" id="KFVRGWN"/>
<dbReference type="Ensembl" id="ENSCINT00000000065.3">
    <property type="protein sequence ID" value="ENSCINP00000000065.3"/>
    <property type="gene ID" value="ENSCING00000000048.3"/>
</dbReference>
<evidence type="ECO:0000256" key="1">
    <source>
        <dbReference type="ARBA" id="ARBA00022448"/>
    </source>
</evidence>
<dbReference type="Proteomes" id="UP000008144">
    <property type="component" value="Unassembled WGS sequence"/>
</dbReference>
<reference evidence="7" key="1">
    <citation type="journal article" date="2002" name="Science">
        <title>The draft genome of Ciona intestinalis: insights into chordate and vertebrate origins.</title>
        <authorList>
            <person name="Dehal P."/>
            <person name="Satou Y."/>
            <person name="Campbell R.K."/>
            <person name="Chapman J."/>
            <person name="Degnan B."/>
            <person name="De Tomaso A."/>
            <person name="Davidson B."/>
            <person name="Di Gregorio A."/>
            <person name="Gelpke M."/>
            <person name="Goodstein D.M."/>
            <person name="Harafuji N."/>
            <person name="Hastings K.E."/>
            <person name="Ho I."/>
            <person name="Hotta K."/>
            <person name="Huang W."/>
            <person name="Kawashima T."/>
            <person name="Lemaire P."/>
            <person name="Martinez D."/>
            <person name="Meinertzhagen I.A."/>
            <person name="Necula S."/>
            <person name="Nonaka M."/>
            <person name="Putnam N."/>
            <person name="Rash S."/>
            <person name="Saiga H."/>
            <person name="Satake M."/>
            <person name="Terry A."/>
            <person name="Yamada L."/>
            <person name="Wang H.G."/>
            <person name="Awazu S."/>
            <person name="Azumi K."/>
            <person name="Boore J."/>
            <person name="Branno M."/>
            <person name="Chin-Bow S."/>
            <person name="DeSantis R."/>
            <person name="Doyle S."/>
            <person name="Francino P."/>
            <person name="Keys D.N."/>
            <person name="Haga S."/>
            <person name="Hayashi H."/>
            <person name="Hino K."/>
            <person name="Imai K.S."/>
            <person name="Inaba K."/>
            <person name="Kano S."/>
            <person name="Kobayashi K."/>
            <person name="Kobayashi M."/>
            <person name="Lee B.I."/>
            <person name="Makabe K.W."/>
            <person name="Manohar C."/>
            <person name="Matassi G."/>
            <person name="Medina M."/>
            <person name="Mochizuki Y."/>
            <person name="Mount S."/>
            <person name="Morishita T."/>
            <person name="Miura S."/>
            <person name="Nakayama A."/>
            <person name="Nishizaka S."/>
            <person name="Nomoto H."/>
            <person name="Ohta F."/>
            <person name="Oishi K."/>
            <person name="Rigoutsos I."/>
            <person name="Sano M."/>
            <person name="Sasaki A."/>
            <person name="Sasakura Y."/>
            <person name="Shoguchi E."/>
            <person name="Shin-i T."/>
            <person name="Spagnuolo A."/>
            <person name="Stainier D."/>
            <person name="Suzuki M.M."/>
            <person name="Tassy O."/>
            <person name="Takatori N."/>
            <person name="Tokuoka M."/>
            <person name="Yagi K."/>
            <person name="Yoshizaki F."/>
            <person name="Wada S."/>
            <person name="Zhang C."/>
            <person name="Hyatt P.D."/>
            <person name="Larimer F."/>
            <person name="Detter C."/>
            <person name="Doggett N."/>
            <person name="Glavina T."/>
            <person name="Hawkins T."/>
            <person name="Richardson P."/>
            <person name="Lucas S."/>
            <person name="Kohara Y."/>
            <person name="Levine M."/>
            <person name="Satoh N."/>
            <person name="Rokhsar D.S."/>
        </authorList>
    </citation>
    <scope>NUCLEOTIDE SEQUENCE [LARGE SCALE GENOMIC DNA]</scope>
</reference>
<dbReference type="PROSITE" id="PS50848">
    <property type="entry name" value="START"/>
    <property type="match status" value="1"/>
</dbReference>
<comment type="function">
    <text evidence="4">May be involved in the intracellular transport of sterols or other lipids. May bind cholesterol or other sterols.</text>
</comment>
<dbReference type="STRING" id="7719.ENSCINP00000000065"/>
<reference evidence="6" key="2">
    <citation type="submission" date="2025-08" db="UniProtKB">
        <authorList>
            <consortium name="Ensembl"/>
        </authorList>
    </citation>
    <scope>IDENTIFICATION</scope>
</reference>